<gene>
    <name evidence="3" type="ORF">GCM10022254_66060</name>
</gene>
<dbReference type="SUPFAM" id="SSF103196">
    <property type="entry name" value="Roadblock/LC7 domain"/>
    <property type="match status" value="1"/>
</dbReference>
<proteinExistence type="predicted"/>
<dbReference type="EMBL" id="BAABAS010000026">
    <property type="protein sequence ID" value="GAA4240629.1"/>
    <property type="molecule type" value="Genomic_DNA"/>
</dbReference>
<sequence length="179" mass="19240">MNRAQNKGLNGAMDDARNRLGWMLDDALRMPETRYAVLLSADGLLMAHSERIGRDDAERQAAGMAGLQSLARATAEFCGDPGTTWRQTVNEFDDGYVFLVAAGPGAYLAVSATQDVDMETVSFRLHELVQRLGKEMTSPPRPAPDDPGGRGESSPHKEPADTGERGGSSSPRKGPDRPA</sequence>
<dbReference type="InterPro" id="IPR053141">
    <property type="entry name" value="Mycobact_SerProt_Inhib_Rv3364c"/>
</dbReference>
<accession>A0ABP8CL55</accession>
<name>A0ABP8CL55_9ACTN</name>
<protein>
    <recommendedName>
        <fullName evidence="2">Roadblock/LAMTOR2 domain-containing protein</fullName>
    </recommendedName>
</protein>
<evidence type="ECO:0000313" key="4">
    <source>
        <dbReference type="Proteomes" id="UP001501710"/>
    </source>
</evidence>
<dbReference type="PANTHER" id="PTHR36222">
    <property type="entry name" value="SERINE PROTEASE INHIBITOR RV3364C"/>
    <property type="match status" value="1"/>
</dbReference>
<dbReference type="PANTHER" id="PTHR36222:SF1">
    <property type="entry name" value="SERINE PROTEASE INHIBITOR RV3364C"/>
    <property type="match status" value="1"/>
</dbReference>
<keyword evidence="4" id="KW-1185">Reference proteome</keyword>
<dbReference type="SMART" id="SM00960">
    <property type="entry name" value="Robl_LC7"/>
    <property type="match status" value="1"/>
</dbReference>
<dbReference type="Proteomes" id="UP001501710">
    <property type="component" value="Unassembled WGS sequence"/>
</dbReference>
<feature type="region of interest" description="Disordered" evidence="1">
    <location>
        <begin position="131"/>
        <end position="179"/>
    </location>
</feature>
<reference evidence="4" key="1">
    <citation type="journal article" date="2019" name="Int. J. Syst. Evol. Microbiol.">
        <title>The Global Catalogue of Microorganisms (GCM) 10K type strain sequencing project: providing services to taxonomists for standard genome sequencing and annotation.</title>
        <authorList>
            <consortium name="The Broad Institute Genomics Platform"/>
            <consortium name="The Broad Institute Genome Sequencing Center for Infectious Disease"/>
            <person name="Wu L."/>
            <person name="Ma J."/>
        </authorList>
    </citation>
    <scope>NUCLEOTIDE SEQUENCE [LARGE SCALE GENOMIC DNA]</scope>
    <source>
        <strain evidence="4">JCM 17440</strain>
    </source>
</reference>
<evidence type="ECO:0000259" key="2">
    <source>
        <dbReference type="SMART" id="SM00960"/>
    </source>
</evidence>
<feature type="domain" description="Roadblock/LAMTOR2" evidence="2">
    <location>
        <begin position="21"/>
        <end position="112"/>
    </location>
</feature>
<dbReference type="Gene3D" id="3.30.450.30">
    <property type="entry name" value="Dynein light chain 2a, cytoplasmic"/>
    <property type="match status" value="1"/>
</dbReference>
<evidence type="ECO:0000256" key="1">
    <source>
        <dbReference type="SAM" id="MobiDB-lite"/>
    </source>
</evidence>
<evidence type="ECO:0000313" key="3">
    <source>
        <dbReference type="EMBL" id="GAA4240629.1"/>
    </source>
</evidence>
<dbReference type="Pfam" id="PF03259">
    <property type="entry name" value="Robl_LC7"/>
    <property type="match status" value="1"/>
</dbReference>
<feature type="compositionally biased region" description="Basic and acidic residues" evidence="1">
    <location>
        <begin position="143"/>
        <end position="164"/>
    </location>
</feature>
<dbReference type="InterPro" id="IPR004942">
    <property type="entry name" value="Roadblock/LAMTOR2_dom"/>
</dbReference>
<organism evidence="3 4">
    <name type="scientific">Actinomadura meridiana</name>
    <dbReference type="NCBI Taxonomy" id="559626"/>
    <lineage>
        <taxon>Bacteria</taxon>
        <taxon>Bacillati</taxon>
        <taxon>Actinomycetota</taxon>
        <taxon>Actinomycetes</taxon>
        <taxon>Streptosporangiales</taxon>
        <taxon>Thermomonosporaceae</taxon>
        <taxon>Actinomadura</taxon>
    </lineage>
</organism>
<dbReference type="RefSeq" id="WP_344905224.1">
    <property type="nucleotide sequence ID" value="NZ_BAABAS010000026.1"/>
</dbReference>
<comment type="caution">
    <text evidence="3">The sequence shown here is derived from an EMBL/GenBank/DDBJ whole genome shotgun (WGS) entry which is preliminary data.</text>
</comment>